<gene>
    <name evidence="2" type="ORF">A3D44_04260</name>
</gene>
<dbReference type="EMBL" id="MHOT01000017">
    <property type="protein sequence ID" value="OGZ68867.1"/>
    <property type="molecule type" value="Genomic_DNA"/>
</dbReference>
<accession>A0A1G2I2H2</accession>
<evidence type="ECO:0000313" key="3">
    <source>
        <dbReference type="Proteomes" id="UP000178820"/>
    </source>
</evidence>
<keyword evidence="1" id="KW-0812">Transmembrane</keyword>
<feature type="transmembrane region" description="Helical" evidence="1">
    <location>
        <begin position="7"/>
        <end position="27"/>
    </location>
</feature>
<comment type="caution">
    <text evidence="2">The sequence shown here is derived from an EMBL/GenBank/DDBJ whole genome shotgun (WGS) entry which is preliminary data.</text>
</comment>
<dbReference type="AlphaFoldDB" id="A0A1G2I2H2"/>
<reference evidence="2 3" key="1">
    <citation type="journal article" date="2016" name="Nat. Commun.">
        <title>Thousands of microbial genomes shed light on interconnected biogeochemical processes in an aquifer system.</title>
        <authorList>
            <person name="Anantharaman K."/>
            <person name="Brown C.T."/>
            <person name="Hug L.A."/>
            <person name="Sharon I."/>
            <person name="Castelle C.J."/>
            <person name="Probst A.J."/>
            <person name="Thomas B.C."/>
            <person name="Singh A."/>
            <person name="Wilkins M.J."/>
            <person name="Karaoz U."/>
            <person name="Brodie E.L."/>
            <person name="Williams K.H."/>
            <person name="Hubbard S.S."/>
            <person name="Banfield J.F."/>
        </authorList>
    </citation>
    <scope>NUCLEOTIDE SEQUENCE [LARGE SCALE GENOMIC DNA]</scope>
</reference>
<feature type="transmembrane region" description="Helical" evidence="1">
    <location>
        <begin position="100"/>
        <end position="122"/>
    </location>
</feature>
<keyword evidence="1" id="KW-1133">Transmembrane helix</keyword>
<evidence type="ECO:0000256" key="1">
    <source>
        <dbReference type="SAM" id="Phobius"/>
    </source>
</evidence>
<feature type="transmembrane region" description="Helical" evidence="1">
    <location>
        <begin position="39"/>
        <end position="63"/>
    </location>
</feature>
<organism evidence="2 3">
    <name type="scientific">Candidatus Staskawiczbacteria bacterium RIFCSPHIGHO2_02_FULL_42_22</name>
    <dbReference type="NCBI Taxonomy" id="1802207"/>
    <lineage>
        <taxon>Bacteria</taxon>
        <taxon>Candidatus Staskawicziibacteriota</taxon>
    </lineage>
</organism>
<sequence length="145" mass="16200">MPPLPDHIPYVPAQVPAGVFDGIILAIKQAEQHRQSRRVLCFFIVIFGVSLGALPFSLAVLIGAWNRSAIGYFLSAALENGVLFFSFWQDFLLSIAESLPMLALVVFAVNVALLLFTLRLFIHKKGEFFQYLWKTKPIAKNTSMS</sequence>
<proteinExistence type="predicted"/>
<dbReference type="STRING" id="1802207.A3D44_04260"/>
<protein>
    <submittedName>
        <fullName evidence="2">Uncharacterized protein</fullName>
    </submittedName>
</protein>
<name>A0A1G2I2H2_9BACT</name>
<dbReference type="Proteomes" id="UP000178820">
    <property type="component" value="Unassembled WGS sequence"/>
</dbReference>
<evidence type="ECO:0000313" key="2">
    <source>
        <dbReference type="EMBL" id="OGZ68867.1"/>
    </source>
</evidence>
<keyword evidence="1" id="KW-0472">Membrane</keyword>